<protein>
    <recommendedName>
        <fullName evidence="5">LppP/LprE lipoprotein</fullName>
    </recommendedName>
</protein>
<keyword evidence="2" id="KW-0732">Signal</keyword>
<dbReference type="EMBL" id="CP099489">
    <property type="protein sequence ID" value="USQ79771.1"/>
    <property type="molecule type" value="Genomic_DNA"/>
</dbReference>
<keyword evidence="4" id="KW-1185">Reference proteome</keyword>
<name>A0ABY4YSP2_9MICO</name>
<accession>A0ABY4YSP2</accession>
<proteinExistence type="predicted"/>
<feature type="signal peptide" evidence="2">
    <location>
        <begin position="1"/>
        <end position="23"/>
    </location>
</feature>
<evidence type="ECO:0000313" key="3">
    <source>
        <dbReference type="EMBL" id="USQ79771.1"/>
    </source>
</evidence>
<evidence type="ECO:0000256" key="1">
    <source>
        <dbReference type="SAM" id="MobiDB-lite"/>
    </source>
</evidence>
<organism evidence="3 4">
    <name type="scientific">Ornithinimicrobium faecis</name>
    <dbReference type="NCBI Taxonomy" id="2934158"/>
    <lineage>
        <taxon>Bacteria</taxon>
        <taxon>Bacillati</taxon>
        <taxon>Actinomycetota</taxon>
        <taxon>Actinomycetes</taxon>
        <taxon>Micrococcales</taxon>
        <taxon>Ornithinimicrobiaceae</taxon>
        <taxon>Ornithinimicrobium</taxon>
    </lineage>
</organism>
<dbReference type="Proteomes" id="UP001056455">
    <property type="component" value="Chromosome"/>
</dbReference>
<gene>
    <name evidence="3" type="ORF">NF556_19635</name>
</gene>
<feature type="compositionally biased region" description="Acidic residues" evidence="1">
    <location>
        <begin position="51"/>
        <end position="62"/>
    </location>
</feature>
<evidence type="ECO:0000313" key="4">
    <source>
        <dbReference type="Proteomes" id="UP001056455"/>
    </source>
</evidence>
<feature type="compositionally biased region" description="Low complexity" evidence="1">
    <location>
        <begin position="35"/>
        <end position="50"/>
    </location>
</feature>
<evidence type="ECO:0000256" key="2">
    <source>
        <dbReference type="SAM" id="SignalP"/>
    </source>
</evidence>
<feature type="region of interest" description="Disordered" evidence="1">
    <location>
        <begin position="24"/>
        <end position="91"/>
    </location>
</feature>
<sequence>MTNSRMRAAAPLLALTIALGLGACGSETEEPGTDSPSASESESATETQPPADDEETTSDNAEETVVPNEPTEDDKPTAGAPVELPTNEVPESVIAQDDVQEAITELAKEQSVEPDAVTVAGYFEVTWSDGSLGCPKPGMSYTQALVPGHLLVLEVDSEQFSYHGGQKAGFAYCAAPNLPKDLGTGAATS</sequence>
<dbReference type="PROSITE" id="PS51257">
    <property type="entry name" value="PROKAR_LIPOPROTEIN"/>
    <property type="match status" value="1"/>
</dbReference>
<reference evidence="3" key="1">
    <citation type="submission" date="2022-06" db="EMBL/GenBank/DDBJ databases">
        <title>Ornithinimicrobium HY1793.</title>
        <authorList>
            <person name="Huang Y."/>
        </authorList>
    </citation>
    <scope>NUCLEOTIDE SEQUENCE</scope>
    <source>
        <strain evidence="3">HY1793</strain>
    </source>
</reference>
<evidence type="ECO:0008006" key="5">
    <source>
        <dbReference type="Google" id="ProtNLM"/>
    </source>
</evidence>
<feature type="chain" id="PRO_5047193953" description="LppP/LprE lipoprotein" evidence="2">
    <location>
        <begin position="24"/>
        <end position="189"/>
    </location>
</feature>
<dbReference type="RefSeq" id="WP_252592875.1">
    <property type="nucleotide sequence ID" value="NZ_CP099489.1"/>
</dbReference>